<organism evidence="1 2">
    <name type="scientific">Artomyces pyxidatus</name>
    <dbReference type="NCBI Taxonomy" id="48021"/>
    <lineage>
        <taxon>Eukaryota</taxon>
        <taxon>Fungi</taxon>
        <taxon>Dikarya</taxon>
        <taxon>Basidiomycota</taxon>
        <taxon>Agaricomycotina</taxon>
        <taxon>Agaricomycetes</taxon>
        <taxon>Russulales</taxon>
        <taxon>Auriscalpiaceae</taxon>
        <taxon>Artomyces</taxon>
    </lineage>
</organism>
<dbReference type="EMBL" id="MU277197">
    <property type="protein sequence ID" value="KAI0064987.1"/>
    <property type="molecule type" value="Genomic_DNA"/>
</dbReference>
<name>A0ACB8T8Z8_9AGAM</name>
<evidence type="ECO:0000313" key="1">
    <source>
        <dbReference type="EMBL" id="KAI0064987.1"/>
    </source>
</evidence>
<comment type="caution">
    <text evidence="1">The sequence shown here is derived from an EMBL/GenBank/DDBJ whole genome shotgun (WGS) entry which is preliminary data.</text>
</comment>
<protein>
    <submittedName>
        <fullName evidence="1">Uncharacterized protein</fullName>
    </submittedName>
</protein>
<reference evidence="1" key="1">
    <citation type="submission" date="2021-03" db="EMBL/GenBank/DDBJ databases">
        <authorList>
            <consortium name="DOE Joint Genome Institute"/>
            <person name="Ahrendt S."/>
            <person name="Looney B.P."/>
            <person name="Miyauchi S."/>
            <person name="Morin E."/>
            <person name="Drula E."/>
            <person name="Courty P.E."/>
            <person name="Chicoki N."/>
            <person name="Fauchery L."/>
            <person name="Kohler A."/>
            <person name="Kuo A."/>
            <person name="Labutti K."/>
            <person name="Pangilinan J."/>
            <person name="Lipzen A."/>
            <person name="Riley R."/>
            <person name="Andreopoulos W."/>
            <person name="He G."/>
            <person name="Johnson J."/>
            <person name="Barry K.W."/>
            <person name="Grigoriev I.V."/>
            <person name="Nagy L."/>
            <person name="Hibbett D."/>
            <person name="Henrissat B."/>
            <person name="Matheny P.B."/>
            <person name="Labbe J."/>
            <person name="Martin F."/>
        </authorList>
    </citation>
    <scope>NUCLEOTIDE SEQUENCE</scope>
    <source>
        <strain evidence="1">HHB10654</strain>
    </source>
</reference>
<accession>A0ACB8T8Z8</accession>
<keyword evidence="2" id="KW-1185">Reference proteome</keyword>
<proteinExistence type="predicted"/>
<gene>
    <name evidence="1" type="ORF">BV25DRAFT_1799844</name>
</gene>
<evidence type="ECO:0000313" key="2">
    <source>
        <dbReference type="Proteomes" id="UP000814140"/>
    </source>
</evidence>
<reference evidence="1" key="2">
    <citation type="journal article" date="2022" name="New Phytol.">
        <title>Evolutionary transition to the ectomycorrhizal habit in the genomes of a hyperdiverse lineage of mushroom-forming fungi.</title>
        <authorList>
            <person name="Looney B."/>
            <person name="Miyauchi S."/>
            <person name="Morin E."/>
            <person name="Drula E."/>
            <person name="Courty P.E."/>
            <person name="Kohler A."/>
            <person name="Kuo A."/>
            <person name="LaButti K."/>
            <person name="Pangilinan J."/>
            <person name="Lipzen A."/>
            <person name="Riley R."/>
            <person name="Andreopoulos W."/>
            <person name="He G."/>
            <person name="Johnson J."/>
            <person name="Nolan M."/>
            <person name="Tritt A."/>
            <person name="Barry K.W."/>
            <person name="Grigoriev I.V."/>
            <person name="Nagy L.G."/>
            <person name="Hibbett D."/>
            <person name="Henrissat B."/>
            <person name="Matheny P.B."/>
            <person name="Labbe J."/>
            <person name="Martin F.M."/>
        </authorList>
    </citation>
    <scope>NUCLEOTIDE SEQUENCE</scope>
    <source>
        <strain evidence="1">HHB10654</strain>
    </source>
</reference>
<sequence length="592" mass="65215">MTSLIAIDASEHPLKSVTVFKSNKAEVVRTFIVALEKGQNKVEIRHLPRSIDTDSVRVTGLGDAQLFDVVCSIDQGQEDLHPESTPELLVRRLTAKKLQLAAQNEALNVSHTALKTYSATLNGEHVPPEKADAFIGMFLKRTEDIGIARMDLDEQILQLTRQIGKLERERAKKRGTTKGVVTVVVMTQQATEVELKLTYIVQNATWIPTYELHAMTEGGMPATSVSLHYRARVTQSTGEDWTDVALTISTAEMDLASLSIPELRPTRIRPPPQSPQFYVDRPRRRRIESPRSRRSRSRSPSPLMRMVPGAPPTIVVVPAALPESRSVEEHQWDSPEAIVAPLPLIEATSVVKESPLSVYYSVDGKSSVPSDGLSHQVSIATLPFEADVMHVVVPKAKAITYLLANVKNASDFRLMPGPVNVFVDDSFVSKTLISVRNITPGDTFKCTLGTDSATRIRYSRTSAVVAEPISAFSEQFSTTTFTSRVVILNRHAFDLSTLIVRDALPVSDDEKRVSVVLRQPSVLAQAKEGESKEFDDGEGNTFDVQWTAGQDGKGGQKEGLFEWVCKVGAGKEITLETVWDVKAPANVQWVES</sequence>
<dbReference type="Proteomes" id="UP000814140">
    <property type="component" value="Unassembled WGS sequence"/>
</dbReference>